<dbReference type="OMA" id="DYMQTHE"/>
<protein>
    <recommendedName>
        <fullName evidence="2">N-acetyltransferase domain-containing protein</fullName>
    </recommendedName>
</protein>
<dbReference type="GO" id="GO:0016747">
    <property type="term" value="F:acyltransferase activity, transferring groups other than amino-acyl groups"/>
    <property type="evidence" value="ECO:0007669"/>
    <property type="project" value="InterPro"/>
</dbReference>
<feature type="compositionally biased region" description="Basic residues" evidence="1">
    <location>
        <begin position="21"/>
        <end position="30"/>
    </location>
</feature>
<feature type="domain" description="N-acetyltransferase" evidence="2">
    <location>
        <begin position="115"/>
        <end position="271"/>
    </location>
</feature>
<dbReference type="PROSITE" id="PS51186">
    <property type="entry name" value="GNAT"/>
    <property type="match status" value="1"/>
</dbReference>
<dbReference type="OrthoDB" id="2744543at2759"/>
<reference evidence="3 4" key="1">
    <citation type="journal article" date="2014" name="Nat. Commun.">
        <title>Klebsormidium flaccidum genome reveals primary factors for plant terrestrial adaptation.</title>
        <authorList>
            <person name="Hori K."/>
            <person name="Maruyama F."/>
            <person name="Fujisawa T."/>
            <person name="Togashi T."/>
            <person name="Yamamoto N."/>
            <person name="Seo M."/>
            <person name="Sato S."/>
            <person name="Yamada T."/>
            <person name="Mori H."/>
            <person name="Tajima N."/>
            <person name="Moriyama T."/>
            <person name="Ikeuchi M."/>
            <person name="Watanabe M."/>
            <person name="Wada H."/>
            <person name="Kobayashi K."/>
            <person name="Saito M."/>
            <person name="Masuda T."/>
            <person name="Sasaki-Sekimoto Y."/>
            <person name="Mashiguchi K."/>
            <person name="Awai K."/>
            <person name="Shimojima M."/>
            <person name="Masuda S."/>
            <person name="Iwai M."/>
            <person name="Nobusawa T."/>
            <person name="Narise T."/>
            <person name="Kondo S."/>
            <person name="Saito H."/>
            <person name="Sato R."/>
            <person name="Murakawa M."/>
            <person name="Ihara Y."/>
            <person name="Oshima-Yamada Y."/>
            <person name="Ohtaka K."/>
            <person name="Satoh M."/>
            <person name="Sonobe K."/>
            <person name="Ishii M."/>
            <person name="Ohtani R."/>
            <person name="Kanamori-Sato M."/>
            <person name="Honoki R."/>
            <person name="Miyazaki D."/>
            <person name="Mochizuki H."/>
            <person name="Umetsu J."/>
            <person name="Higashi K."/>
            <person name="Shibata D."/>
            <person name="Kamiya Y."/>
            <person name="Sato N."/>
            <person name="Nakamura Y."/>
            <person name="Tabata S."/>
            <person name="Ida S."/>
            <person name="Kurokawa K."/>
            <person name="Ohta H."/>
        </authorList>
    </citation>
    <scope>NUCLEOTIDE SEQUENCE [LARGE SCALE GENOMIC DNA]</scope>
    <source>
        <strain evidence="3 4">NIES-2285</strain>
    </source>
</reference>
<dbReference type="InterPro" id="IPR000182">
    <property type="entry name" value="GNAT_dom"/>
</dbReference>
<dbReference type="InterPro" id="IPR016181">
    <property type="entry name" value="Acyl_CoA_acyltransferase"/>
</dbReference>
<evidence type="ECO:0000313" key="3">
    <source>
        <dbReference type="EMBL" id="GAQ79329.1"/>
    </source>
</evidence>
<gene>
    <name evidence="3" type="ORF">KFL_000280340</name>
</gene>
<feature type="region of interest" description="Disordered" evidence="1">
    <location>
        <begin position="1"/>
        <end position="46"/>
    </location>
</feature>
<dbReference type="Proteomes" id="UP000054558">
    <property type="component" value="Unassembled WGS sequence"/>
</dbReference>
<evidence type="ECO:0000259" key="2">
    <source>
        <dbReference type="PROSITE" id="PS51186"/>
    </source>
</evidence>
<evidence type="ECO:0000313" key="4">
    <source>
        <dbReference type="Proteomes" id="UP000054558"/>
    </source>
</evidence>
<organism evidence="3 4">
    <name type="scientific">Klebsormidium nitens</name>
    <name type="common">Green alga</name>
    <name type="synonym">Ulothrix nitens</name>
    <dbReference type="NCBI Taxonomy" id="105231"/>
    <lineage>
        <taxon>Eukaryota</taxon>
        <taxon>Viridiplantae</taxon>
        <taxon>Streptophyta</taxon>
        <taxon>Klebsormidiophyceae</taxon>
        <taxon>Klebsormidiales</taxon>
        <taxon>Klebsormidiaceae</taxon>
        <taxon>Klebsormidium</taxon>
    </lineage>
</organism>
<proteinExistence type="predicted"/>
<accession>A0A1Y1HQ51</accession>
<dbReference type="STRING" id="105231.A0A1Y1HQ51"/>
<dbReference type="SUPFAM" id="SSF55729">
    <property type="entry name" value="Acyl-CoA N-acyltransferases (Nat)"/>
    <property type="match status" value="1"/>
</dbReference>
<dbReference type="Pfam" id="PF00583">
    <property type="entry name" value="Acetyltransf_1"/>
    <property type="match status" value="1"/>
</dbReference>
<dbReference type="GO" id="GO:0006048">
    <property type="term" value="P:UDP-N-acetylglucosamine biosynthetic process"/>
    <property type="evidence" value="ECO:0007669"/>
    <property type="project" value="UniProtKB-UniPathway"/>
</dbReference>
<dbReference type="UniPathway" id="UPA00113">
    <property type="reaction ID" value="UER00529"/>
</dbReference>
<feature type="compositionally biased region" description="Low complexity" evidence="1">
    <location>
        <begin position="1"/>
        <end position="12"/>
    </location>
</feature>
<dbReference type="AlphaFoldDB" id="A0A1Y1HQ51"/>
<evidence type="ECO:0000256" key="1">
    <source>
        <dbReference type="SAM" id="MobiDB-lite"/>
    </source>
</evidence>
<dbReference type="Gene3D" id="3.40.630.30">
    <property type="match status" value="1"/>
</dbReference>
<dbReference type="PANTHER" id="PTHR13355">
    <property type="entry name" value="GLUCOSAMINE 6-PHOSPHATE N-ACETYLTRANSFERASE"/>
    <property type="match status" value="1"/>
</dbReference>
<name>A0A1Y1HQ51_KLENI</name>
<dbReference type="InterPro" id="IPR039143">
    <property type="entry name" value="GNPNAT1-like"/>
</dbReference>
<dbReference type="EMBL" id="DF236977">
    <property type="protein sequence ID" value="GAQ79329.1"/>
    <property type="molecule type" value="Genomic_DNA"/>
</dbReference>
<keyword evidence="4" id="KW-1185">Reference proteome</keyword>
<sequence length="285" mass="31835">MRRPGQPLQLRRPPNHLASRPQKKKSRKALRAASNEALNEARGVASRPKVLERKQGLRNATLAVTFSLDRRKVDVRELSFLLAAGGLSTGLLDKEMSATRWNLEKLQRAVDYSTSVIAAFTRDHLKDDYMPQRLAPSPAQSSLFTALADQTGGGFSDWWDDQQTRFLGPAKLVGFARTTSDCSLVGAVHDIAVAPCARGQGIGKKLVKVAVRELTKRGIDDIAILSNSDLRPFFEDCGFGPDQMESTFMFYTSSRIPPSLQYPYPVKRPAELFQLQRTHHNHYLE</sequence>
<dbReference type="PANTHER" id="PTHR13355:SF15">
    <property type="entry name" value="GCN5-RELATED N-ACETYLTRANSFERASE 3, CHLOROPLASTIC"/>
    <property type="match status" value="1"/>
</dbReference>
<dbReference type="CDD" id="cd04301">
    <property type="entry name" value="NAT_SF"/>
    <property type="match status" value="1"/>
</dbReference>